<evidence type="ECO:0000256" key="1">
    <source>
        <dbReference type="SAM" id="Phobius"/>
    </source>
</evidence>
<keyword evidence="1" id="KW-0472">Membrane</keyword>
<reference evidence="2 3" key="1">
    <citation type="journal article" date="2011" name="PLoS Pathog.">
        <title>Dynamic evolution of pathogenicity revealed by sequencing and comparative genomics of 19 Pseudomonas syringae isolates.</title>
        <authorList>
            <person name="Baltrus D.A."/>
            <person name="Nishimura M.T."/>
            <person name="Romanchuk A."/>
            <person name="Chang J.H."/>
            <person name="Mukhtar M.S."/>
            <person name="Cherkis K."/>
            <person name="Roach J."/>
            <person name="Grant S.R."/>
            <person name="Jones C.D."/>
            <person name="Dangl J.L."/>
        </authorList>
    </citation>
    <scope>NUCLEOTIDE SEQUENCE [LARGE SCALE GENOMIC DNA]</scope>
    <source>
        <strain evidence="2 3">M301315</strain>
    </source>
</reference>
<evidence type="ECO:0000313" key="2">
    <source>
        <dbReference type="EMBL" id="AXH57108.1"/>
    </source>
</evidence>
<dbReference type="RefSeq" id="WP_080164454.1">
    <property type="nucleotide sequence ID" value="NZ_CP031225.1"/>
</dbReference>
<dbReference type="AlphaFoldDB" id="A0AAD0M016"/>
<dbReference type="EMBL" id="CP031225">
    <property type="protein sequence ID" value="AXH57108.1"/>
    <property type="molecule type" value="Genomic_DNA"/>
</dbReference>
<protein>
    <submittedName>
        <fullName evidence="2">Uncharacterized protein</fullName>
    </submittedName>
</protein>
<keyword evidence="1" id="KW-1133">Transmembrane helix</keyword>
<accession>A0AAD0M016</accession>
<feature type="transmembrane region" description="Helical" evidence="1">
    <location>
        <begin position="12"/>
        <end position="31"/>
    </location>
</feature>
<organism evidence="2 3">
    <name type="scientific">Pseudomonas amygdali pv. lachrymans str. M301315</name>
    <dbReference type="NCBI Taxonomy" id="629260"/>
    <lineage>
        <taxon>Bacteria</taxon>
        <taxon>Pseudomonadati</taxon>
        <taxon>Pseudomonadota</taxon>
        <taxon>Gammaproteobacteria</taxon>
        <taxon>Pseudomonadales</taxon>
        <taxon>Pseudomonadaceae</taxon>
        <taxon>Pseudomonas</taxon>
        <taxon>Pseudomonas amygdali</taxon>
    </lineage>
</organism>
<name>A0AAD0M016_PSEAV</name>
<evidence type="ECO:0000313" key="3">
    <source>
        <dbReference type="Proteomes" id="UP000006426"/>
    </source>
</evidence>
<sequence length="148" mass="16441">MLGFDKWLNRVALGSQILLVIIALITIKYTVIPLYQKELSSEELAKAQIQLGNVQAKINELTSNVASKELSLISTSKKLNEAEGAERSSRESLAVLNKELSVQLKILADLKGDAEQLTRSHRPHFQAGFFQPAGLILRFSSRFLPSFC</sequence>
<gene>
    <name evidence="2" type="ORF">PLA107_018750</name>
</gene>
<dbReference type="Proteomes" id="UP000006426">
    <property type="component" value="Chromosome"/>
</dbReference>
<proteinExistence type="predicted"/>
<keyword evidence="1" id="KW-0812">Transmembrane</keyword>